<protein>
    <recommendedName>
        <fullName evidence="6">TVP38/TMEM64 family membrane protein</fullName>
    </recommendedName>
</protein>
<evidence type="ECO:0000313" key="8">
    <source>
        <dbReference type="EMBL" id="ABO50378.1"/>
    </source>
</evidence>
<comment type="similarity">
    <text evidence="6">Belongs to the TVP38/TMEM64 family.</text>
</comment>
<feature type="transmembrane region" description="Helical" evidence="6">
    <location>
        <begin position="194"/>
        <end position="211"/>
    </location>
</feature>
<dbReference type="PANTHER" id="PTHR12677">
    <property type="entry name" value="GOLGI APPARATUS MEMBRANE PROTEIN TVP38-RELATED"/>
    <property type="match status" value="1"/>
</dbReference>
<evidence type="ECO:0000256" key="3">
    <source>
        <dbReference type="ARBA" id="ARBA00022692"/>
    </source>
</evidence>
<dbReference type="OrthoDB" id="5471155at2"/>
<reference evidence="8 9" key="1">
    <citation type="submission" date="2007-03" db="EMBL/GenBank/DDBJ databases">
        <title>Complete sequence of Desulfotomaculum reducens MI-1.</title>
        <authorList>
            <consortium name="US DOE Joint Genome Institute"/>
            <person name="Copeland A."/>
            <person name="Lucas S."/>
            <person name="Lapidus A."/>
            <person name="Barry K."/>
            <person name="Detter J.C."/>
            <person name="Glavina del Rio T."/>
            <person name="Hammon N."/>
            <person name="Israni S."/>
            <person name="Dalin E."/>
            <person name="Tice H."/>
            <person name="Pitluck S."/>
            <person name="Sims D."/>
            <person name="Brettin T."/>
            <person name="Bruce D."/>
            <person name="Han C."/>
            <person name="Tapia R."/>
            <person name="Schmutz J."/>
            <person name="Larimer F."/>
            <person name="Land M."/>
            <person name="Hauser L."/>
            <person name="Kyrpides N."/>
            <person name="Kim E."/>
            <person name="Tebo B.M."/>
            <person name="Richardson P."/>
        </authorList>
    </citation>
    <scope>NUCLEOTIDE SEQUENCE [LARGE SCALE GENOMIC DNA]</scope>
    <source>
        <strain evidence="8 9">MI-1</strain>
    </source>
</reference>
<comment type="subcellular location">
    <subcellularLocation>
        <location evidence="1 6">Cell membrane</location>
        <topology evidence="1 6">Multi-pass membrane protein</topology>
    </subcellularLocation>
</comment>
<feature type="transmembrane region" description="Helical" evidence="6">
    <location>
        <begin position="85"/>
        <end position="104"/>
    </location>
</feature>
<evidence type="ECO:0000259" key="7">
    <source>
        <dbReference type="Pfam" id="PF09335"/>
    </source>
</evidence>
<organism evidence="8 9">
    <name type="scientific">Desulforamulus reducens (strain ATCC BAA-1160 / DSM 100696 / MI-1)</name>
    <name type="common">Desulfotomaculum reducens</name>
    <dbReference type="NCBI Taxonomy" id="349161"/>
    <lineage>
        <taxon>Bacteria</taxon>
        <taxon>Bacillati</taxon>
        <taxon>Bacillota</taxon>
        <taxon>Clostridia</taxon>
        <taxon>Eubacteriales</taxon>
        <taxon>Peptococcaceae</taxon>
        <taxon>Desulforamulus</taxon>
    </lineage>
</organism>
<dbReference type="GO" id="GO:0005886">
    <property type="term" value="C:plasma membrane"/>
    <property type="evidence" value="ECO:0007669"/>
    <property type="project" value="UniProtKB-SubCell"/>
</dbReference>
<dbReference type="HOGENOM" id="CLU_038944_8_3_9"/>
<sequence>MRKHPILLVIFFTVCFFYLWGNEVLNIFKIVFSSDIQKAVELIRTAGSKAVLISIFINVAISLMGVMPSVFLTGANLIIFGLNKGFLVSWAGEVIGAAISFLLYRWGITSVAKLSTEQWKLFKTINSLPPLKQTYFLFILRMAPFIPSGLINLFGAITSVSLLNFLIATTAGKFPALLLETAFSYHLITLGRNYIYVGISILIALLLYLGIKKEMRRLEKQYE</sequence>
<dbReference type="Pfam" id="PF09335">
    <property type="entry name" value="VTT_dom"/>
    <property type="match status" value="1"/>
</dbReference>
<dbReference type="PANTHER" id="PTHR12677:SF55">
    <property type="entry name" value="UNDECAPRENYL PHOSPHATE TRANSPORTER SAOUHSC_00901-RELATED"/>
    <property type="match status" value="1"/>
</dbReference>
<evidence type="ECO:0000256" key="5">
    <source>
        <dbReference type="ARBA" id="ARBA00023136"/>
    </source>
</evidence>
<dbReference type="InterPro" id="IPR015414">
    <property type="entry name" value="TMEM64"/>
</dbReference>
<proteinExistence type="inferred from homology"/>
<evidence type="ECO:0000256" key="1">
    <source>
        <dbReference type="ARBA" id="ARBA00004651"/>
    </source>
</evidence>
<accession>A4J5M5</accession>
<dbReference type="AlphaFoldDB" id="A4J5M5"/>
<dbReference type="InterPro" id="IPR032816">
    <property type="entry name" value="VTT_dom"/>
</dbReference>
<name>A4J5M5_DESRM</name>
<dbReference type="eggNOG" id="COG0398">
    <property type="taxonomic scope" value="Bacteria"/>
</dbReference>
<evidence type="ECO:0000256" key="4">
    <source>
        <dbReference type="ARBA" id="ARBA00022989"/>
    </source>
</evidence>
<keyword evidence="3 6" id="KW-0812">Transmembrane</keyword>
<feature type="transmembrane region" description="Helical" evidence="6">
    <location>
        <begin position="6"/>
        <end position="31"/>
    </location>
</feature>
<dbReference type="EMBL" id="CP000612">
    <property type="protein sequence ID" value="ABO50378.1"/>
    <property type="molecule type" value="Genomic_DNA"/>
</dbReference>
<evidence type="ECO:0000256" key="6">
    <source>
        <dbReference type="RuleBase" id="RU366058"/>
    </source>
</evidence>
<dbReference type="Proteomes" id="UP000001556">
    <property type="component" value="Chromosome"/>
</dbReference>
<dbReference type="KEGG" id="drm:Dred_1854"/>
<feature type="domain" description="VTT" evidence="7">
    <location>
        <begin position="68"/>
        <end position="184"/>
    </location>
</feature>
<keyword evidence="9" id="KW-1185">Reference proteome</keyword>
<keyword evidence="2 6" id="KW-1003">Cell membrane</keyword>
<evidence type="ECO:0000313" key="9">
    <source>
        <dbReference type="Proteomes" id="UP000001556"/>
    </source>
</evidence>
<gene>
    <name evidence="8" type="ordered locus">Dred_1854</name>
</gene>
<feature type="transmembrane region" description="Helical" evidence="6">
    <location>
        <begin position="51"/>
        <end position="79"/>
    </location>
</feature>
<keyword evidence="4 6" id="KW-1133">Transmembrane helix</keyword>
<evidence type="ECO:0000256" key="2">
    <source>
        <dbReference type="ARBA" id="ARBA00022475"/>
    </source>
</evidence>
<feature type="transmembrane region" description="Helical" evidence="6">
    <location>
        <begin position="150"/>
        <end position="174"/>
    </location>
</feature>
<keyword evidence="5 6" id="KW-0472">Membrane</keyword>